<evidence type="ECO:0000256" key="3">
    <source>
        <dbReference type="ARBA" id="ARBA00013142"/>
    </source>
</evidence>
<dbReference type="SMART" id="SM00922">
    <property type="entry name" value="MR_MLE"/>
    <property type="match status" value="1"/>
</dbReference>
<proteinExistence type="predicted"/>
<evidence type="ECO:0000313" key="9">
    <source>
        <dbReference type="Proteomes" id="UP000219048"/>
    </source>
</evidence>
<dbReference type="PROSITE" id="PS00909">
    <property type="entry name" value="MR_MLE_2"/>
    <property type="match status" value="1"/>
</dbReference>
<dbReference type="InterPro" id="IPR046945">
    <property type="entry name" value="RHMD-like"/>
</dbReference>
<keyword evidence="5" id="KW-0460">Magnesium</keyword>
<keyword evidence="9" id="KW-1185">Reference proteome</keyword>
<dbReference type="SFLD" id="SFLDF00111">
    <property type="entry name" value="L-fuconate_dehydratase"/>
    <property type="match status" value="1"/>
</dbReference>
<evidence type="ECO:0000256" key="1">
    <source>
        <dbReference type="ARBA" id="ARBA00001737"/>
    </source>
</evidence>
<dbReference type="OrthoDB" id="9796450at2"/>
<dbReference type="SFLD" id="SFLDS00001">
    <property type="entry name" value="Enolase"/>
    <property type="match status" value="1"/>
</dbReference>
<keyword evidence="4" id="KW-0479">Metal-binding</keyword>
<dbReference type="GO" id="GO:0009063">
    <property type="term" value="P:amino acid catabolic process"/>
    <property type="evidence" value="ECO:0007669"/>
    <property type="project" value="InterPro"/>
</dbReference>
<dbReference type="PANTHER" id="PTHR13794:SF58">
    <property type="entry name" value="MITOCHONDRIAL ENOLASE SUPERFAMILY MEMBER 1"/>
    <property type="match status" value="1"/>
</dbReference>
<comment type="catalytic activity">
    <reaction evidence="1">
        <text>L-fuconate = 2-dehydro-3-deoxy-L-fuconate + H2O</text>
        <dbReference type="Rhea" id="RHEA:22772"/>
        <dbReference type="ChEBI" id="CHEBI:15377"/>
        <dbReference type="ChEBI" id="CHEBI:21291"/>
        <dbReference type="ChEBI" id="CHEBI:37448"/>
        <dbReference type="EC" id="4.2.1.68"/>
    </reaction>
</comment>
<dbReference type="InterPro" id="IPR036849">
    <property type="entry name" value="Enolase-like_C_sf"/>
</dbReference>
<reference evidence="9" key="1">
    <citation type="submission" date="2017-09" db="EMBL/GenBank/DDBJ databases">
        <authorList>
            <person name="Varghese N."/>
            <person name="Submissions S."/>
        </authorList>
    </citation>
    <scope>NUCLEOTIDE SEQUENCE [LARGE SCALE GENOMIC DNA]</scope>
    <source>
        <strain evidence="9">DSM 25885</strain>
    </source>
</reference>
<evidence type="ECO:0000256" key="4">
    <source>
        <dbReference type="ARBA" id="ARBA00022723"/>
    </source>
</evidence>
<evidence type="ECO:0000256" key="5">
    <source>
        <dbReference type="ARBA" id="ARBA00022842"/>
    </source>
</evidence>
<dbReference type="InterPro" id="IPR029017">
    <property type="entry name" value="Enolase-like_N"/>
</dbReference>
<dbReference type="InterPro" id="IPR013341">
    <property type="entry name" value="Mandelate_racemase_N_dom"/>
</dbReference>
<keyword evidence="6" id="KW-0456">Lyase</keyword>
<feature type="domain" description="Mandelate racemase/muconate lactonizing enzyme C-terminal" evidence="7">
    <location>
        <begin position="199"/>
        <end position="295"/>
    </location>
</feature>
<dbReference type="GO" id="GO:0016052">
    <property type="term" value="P:carbohydrate catabolic process"/>
    <property type="evidence" value="ECO:0007669"/>
    <property type="project" value="InterPro"/>
</dbReference>
<evidence type="ECO:0000256" key="6">
    <source>
        <dbReference type="ARBA" id="ARBA00023239"/>
    </source>
</evidence>
<sequence>MLTILDLEVKDIRFPTSQSLDGSDAMNPDPDYSAAYVILKTDHPKGLEGHGLTFTIGRGNEICASAIEAMSHLVVGKTLESFTNDMSGFWKMITGDSQLRWLGPEKGVIHLATGALVNAIWDLYAKVEDKPLWRLLADMTPEEFVSCVDFTYITDVITPDEALQLLRKQEAGKKERVAYLLKNGYPAYTTSAGWLGYSDEKMRRLCQEAKSEGFKHLKMKVGADLGDDMRRAAIIREEIGDDLKLMMDANQKWDVQEAIQNMGQLKKYNPWWIEEPTSPDDILGHAKIAEAVAPIKVATGEHCQNRVIFKQLMQAKAFEVCQIDSCRVGGVNEILAILLMAAKFEVPVCPHAGGVGLCEYVQHLSMVDFICVSGTMEDRIIEYVDHLHEHFIDPVVIKNGAYMPPRLPGYSIEMKPASMEQYAFPEGEVWKKMPKPELL</sequence>
<evidence type="ECO:0000313" key="8">
    <source>
        <dbReference type="EMBL" id="SNZ01500.1"/>
    </source>
</evidence>
<dbReference type="Proteomes" id="UP000219048">
    <property type="component" value="Unassembled WGS sequence"/>
</dbReference>
<dbReference type="Pfam" id="PF02746">
    <property type="entry name" value="MR_MLE_N"/>
    <property type="match status" value="1"/>
</dbReference>
<dbReference type="InterPro" id="IPR013342">
    <property type="entry name" value="Mandelate_racemase_C"/>
</dbReference>
<dbReference type="RefSeq" id="WP_097046953.1">
    <property type="nucleotide sequence ID" value="NZ_OBEH01000006.1"/>
</dbReference>
<dbReference type="InterPro" id="IPR029065">
    <property type="entry name" value="Enolase_C-like"/>
</dbReference>
<name>A0A285MWC2_9FLAO</name>
<dbReference type="GO" id="GO:0016854">
    <property type="term" value="F:racemase and epimerase activity"/>
    <property type="evidence" value="ECO:0007669"/>
    <property type="project" value="UniProtKB-ARBA"/>
</dbReference>
<dbReference type="InterPro" id="IPR018110">
    <property type="entry name" value="Mandel_Rmase/mucon_lact_enz_CS"/>
</dbReference>
<dbReference type="GO" id="GO:0000287">
    <property type="term" value="F:magnesium ion binding"/>
    <property type="evidence" value="ECO:0007669"/>
    <property type="project" value="TreeGrafter"/>
</dbReference>
<evidence type="ECO:0000256" key="2">
    <source>
        <dbReference type="ARBA" id="ARBA00001946"/>
    </source>
</evidence>
<dbReference type="SUPFAM" id="SSF54826">
    <property type="entry name" value="Enolase N-terminal domain-like"/>
    <property type="match status" value="1"/>
</dbReference>
<comment type="cofactor">
    <cofactor evidence="2">
        <name>Mg(2+)</name>
        <dbReference type="ChEBI" id="CHEBI:18420"/>
    </cofactor>
</comment>
<dbReference type="Pfam" id="PF13378">
    <property type="entry name" value="MR_MLE_C"/>
    <property type="match status" value="1"/>
</dbReference>
<dbReference type="CDD" id="cd03324">
    <property type="entry name" value="rTSbeta_L-fuconate_dehydratase"/>
    <property type="match status" value="1"/>
</dbReference>
<dbReference type="EMBL" id="OBEH01000006">
    <property type="protein sequence ID" value="SNZ01500.1"/>
    <property type="molecule type" value="Genomic_DNA"/>
</dbReference>
<dbReference type="EC" id="4.2.1.68" evidence="3"/>
<dbReference type="PANTHER" id="PTHR13794">
    <property type="entry name" value="ENOLASE SUPERFAMILY, MANDELATE RACEMASE"/>
    <property type="match status" value="1"/>
</dbReference>
<dbReference type="FunFam" id="3.20.20.120:FF:000007">
    <property type="entry name" value="Mitochondrial enolase superfamily member 1"/>
    <property type="match status" value="1"/>
</dbReference>
<dbReference type="GO" id="GO:0050023">
    <property type="term" value="F:L-fuconate dehydratase activity"/>
    <property type="evidence" value="ECO:0007669"/>
    <property type="project" value="UniProtKB-EC"/>
</dbReference>
<dbReference type="SUPFAM" id="SSF51604">
    <property type="entry name" value="Enolase C-terminal domain-like"/>
    <property type="match status" value="1"/>
</dbReference>
<gene>
    <name evidence="8" type="ORF">SAMN06265377_3342</name>
</gene>
<organism evidence="8 9">
    <name type="scientific">Flagellimonas pacifica</name>
    <dbReference type="NCBI Taxonomy" id="1247520"/>
    <lineage>
        <taxon>Bacteria</taxon>
        <taxon>Pseudomonadati</taxon>
        <taxon>Bacteroidota</taxon>
        <taxon>Flavobacteriia</taxon>
        <taxon>Flavobacteriales</taxon>
        <taxon>Flavobacteriaceae</taxon>
        <taxon>Flagellimonas</taxon>
    </lineage>
</organism>
<dbReference type="AlphaFoldDB" id="A0A285MWC2"/>
<dbReference type="Gene3D" id="3.30.390.10">
    <property type="entry name" value="Enolase-like, N-terminal domain"/>
    <property type="match status" value="1"/>
</dbReference>
<dbReference type="Gene3D" id="3.20.20.120">
    <property type="entry name" value="Enolase-like C-terminal domain"/>
    <property type="match status" value="1"/>
</dbReference>
<dbReference type="InterPro" id="IPR034610">
    <property type="entry name" value="L-fuconate_dehydratase"/>
</dbReference>
<dbReference type="SFLD" id="SFLDG00179">
    <property type="entry name" value="mandelate_racemase"/>
    <property type="match status" value="1"/>
</dbReference>
<evidence type="ECO:0000259" key="7">
    <source>
        <dbReference type="SMART" id="SM00922"/>
    </source>
</evidence>
<protein>
    <recommendedName>
        <fullName evidence="3">L-fuconate dehydratase</fullName>
        <ecNumber evidence="3">4.2.1.68</ecNumber>
    </recommendedName>
</protein>
<accession>A0A285MWC2</accession>